<dbReference type="WBParaSite" id="HCON_00155690-00001">
    <property type="protein sequence ID" value="HCON_00155690-00001"/>
    <property type="gene ID" value="HCON_00155690"/>
</dbReference>
<sequence length="345" mass="39193">MFIRGLPTTVMTDHQSLTALFQRSEVSTRILRWSLEVQRYNLQINGASLLSPLEKGHRLYECSDGCLGGATLGDIEGVSFPGEEARHRRREEDQTPPRRTRARGRELAADRSEVRLCKMHRLDGLHSNTKEIADHSIIENQDVRHAYSEALRKLREDIEERSVKEEQPKKGPVLYASFEGANPMERDGVRGGIATKVVQGFDHLVRILEDWNSARTWVIVWPQDSNLKKNTLDDLIRLIKEFMESGGIVINEAVRKLDDKQAFCTASNKIFEGKLFIEAGAPEGSAQFYSNYVGTSLPKQVYEALRYRVERARLPKIEKPTSRAMSSRGEGMSDGPTWGRKRRAL</sequence>
<dbReference type="AlphaFoldDB" id="A0A7I4YX46"/>
<feature type="compositionally biased region" description="Basic and acidic residues" evidence="1">
    <location>
        <begin position="83"/>
        <end position="96"/>
    </location>
</feature>
<accession>A0A7I4YX46</accession>
<feature type="region of interest" description="Disordered" evidence="1">
    <location>
        <begin position="78"/>
        <end position="107"/>
    </location>
</feature>
<feature type="region of interest" description="Disordered" evidence="1">
    <location>
        <begin position="318"/>
        <end position="345"/>
    </location>
</feature>
<dbReference type="OrthoDB" id="154058at2759"/>
<reference evidence="3" key="1">
    <citation type="submission" date="2020-12" db="UniProtKB">
        <authorList>
            <consortium name="WormBaseParasite"/>
        </authorList>
    </citation>
    <scope>IDENTIFICATION</scope>
    <source>
        <strain evidence="3">MHco3</strain>
    </source>
</reference>
<evidence type="ECO:0000256" key="1">
    <source>
        <dbReference type="SAM" id="MobiDB-lite"/>
    </source>
</evidence>
<evidence type="ECO:0000313" key="2">
    <source>
        <dbReference type="Proteomes" id="UP000025227"/>
    </source>
</evidence>
<proteinExistence type="predicted"/>
<dbReference type="Proteomes" id="UP000025227">
    <property type="component" value="Unplaced"/>
</dbReference>
<name>A0A7I4YX46_HAECO</name>
<dbReference type="OMA" id="QAFCTAI"/>
<evidence type="ECO:0000313" key="3">
    <source>
        <dbReference type="WBParaSite" id="HCON_00155690-00001"/>
    </source>
</evidence>
<organism evidence="2 3">
    <name type="scientific">Haemonchus contortus</name>
    <name type="common">Barber pole worm</name>
    <dbReference type="NCBI Taxonomy" id="6289"/>
    <lineage>
        <taxon>Eukaryota</taxon>
        <taxon>Metazoa</taxon>
        <taxon>Ecdysozoa</taxon>
        <taxon>Nematoda</taxon>
        <taxon>Chromadorea</taxon>
        <taxon>Rhabditida</taxon>
        <taxon>Rhabditina</taxon>
        <taxon>Rhabditomorpha</taxon>
        <taxon>Strongyloidea</taxon>
        <taxon>Trichostrongylidae</taxon>
        <taxon>Haemonchus</taxon>
    </lineage>
</organism>
<keyword evidence="2" id="KW-1185">Reference proteome</keyword>
<protein>
    <submittedName>
        <fullName evidence="3">RT_RNaseH domain-containing protein</fullName>
    </submittedName>
</protein>